<dbReference type="RefSeq" id="YP_010797272.1">
    <property type="nucleotide sequence ID" value="NC_076156.1"/>
</dbReference>
<dbReference type="EMBL" id="KX810064">
    <property type="protein sequence ID" value="APA31998.1"/>
    <property type="molecule type" value="Genomic_DNA"/>
</dbReference>
<organism evidence="2 3">
    <name type="scientific">TTV-like mini virus</name>
    <dbReference type="NCBI Taxonomy" id="93678"/>
    <lineage>
        <taxon>Viruses</taxon>
        <taxon>Monodnaviria</taxon>
        <taxon>Shotokuvirae</taxon>
        <taxon>Commensaviricota</taxon>
        <taxon>Cardeaviricetes</taxon>
        <taxon>Sanitavirales</taxon>
        <taxon>Anelloviridae</taxon>
        <taxon>Betatorquevirus</taxon>
    </lineage>
</organism>
<reference evidence="2 3" key="1">
    <citation type="submission" date="2016-08" db="EMBL/GenBank/DDBJ databases">
        <title>Genomic detection of two new species of Betatorqueviruses in human glioblastoma.</title>
        <authorList>
            <person name="Ng T.F.F."/>
            <person name="Dill J.A."/>
            <person name="Camus A.C."/>
            <person name="Wan Meir E.G."/>
            <person name="Delwart E."/>
        </authorList>
    </citation>
    <scope>NUCLEOTIDE SEQUENCE [LARGE SCALE GENOMIC DNA]</scope>
    <source>
        <strain evidence="2">Emory2</strain>
    </source>
</reference>
<keyword evidence="3" id="KW-1185">Reference proteome</keyword>
<evidence type="ECO:0000313" key="3">
    <source>
        <dbReference type="Proteomes" id="UP000677358"/>
    </source>
</evidence>
<dbReference type="KEGG" id="vg:80535002"/>
<dbReference type="GeneID" id="80535002"/>
<name>A0A1I9WIN4_9VIRU</name>
<accession>A0A1I9WIN4</accession>
<proteinExistence type="predicted"/>
<sequence length="116" mass="13396">MGNNITRDITPERNGNGPTAAAQANQAPQQTPQTAAPTTNITVSKYKILGCKNKVYLFDDRKPVKPVRRFTPWEWEDEKLTAKAFKRPYRHFFGDTPFYPYCVPEPIVNFRLNYTE</sequence>
<evidence type="ECO:0000313" key="2">
    <source>
        <dbReference type="EMBL" id="APA31998.1"/>
    </source>
</evidence>
<dbReference type="Proteomes" id="UP000677358">
    <property type="component" value="Segment"/>
</dbReference>
<evidence type="ECO:0000256" key="1">
    <source>
        <dbReference type="SAM" id="MobiDB-lite"/>
    </source>
</evidence>
<feature type="compositionally biased region" description="Low complexity" evidence="1">
    <location>
        <begin position="14"/>
        <end position="38"/>
    </location>
</feature>
<protein>
    <submittedName>
        <fullName evidence="2">Uncharacterized protein</fullName>
    </submittedName>
</protein>
<feature type="region of interest" description="Disordered" evidence="1">
    <location>
        <begin position="1"/>
        <end position="38"/>
    </location>
</feature>